<reference evidence="3 4" key="1">
    <citation type="submission" date="2019-10" db="EMBL/GenBank/DDBJ databases">
        <authorList>
            <person name="Palmer J.M."/>
        </authorList>
    </citation>
    <scope>NUCLEOTIDE SEQUENCE [LARGE SCALE GENOMIC DNA]</scope>
    <source>
        <strain evidence="3 4">TWF506</strain>
    </source>
</reference>
<feature type="region of interest" description="Disordered" evidence="1">
    <location>
        <begin position="243"/>
        <end position="288"/>
    </location>
</feature>
<name>A0AAN8RKC2_9PEZI</name>
<feature type="chain" id="PRO_5043013919" evidence="2">
    <location>
        <begin position="25"/>
        <end position="436"/>
    </location>
</feature>
<proteinExistence type="predicted"/>
<evidence type="ECO:0000256" key="2">
    <source>
        <dbReference type="SAM" id="SignalP"/>
    </source>
</evidence>
<keyword evidence="4" id="KW-1185">Reference proteome</keyword>
<evidence type="ECO:0000256" key="1">
    <source>
        <dbReference type="SAM" id="MobiDB-lite"/>
    </source>
</evidence>
<feature type="signal peptide" evidence="2">
    <location>
        <begin position="1"/>
        <end position="24"/>
    </location>
</feature>
<evidence type="ECO:0000313" key="4">
    <source>
        <dbReference type="Proteomes" id="UP001307849"/>
    </source>
</evidence>
<accession>A0AAN8RKC2</accession>
<dbReference type="AlphaFoldDB" id="A0AAN8RKC2"/>
<keyword evidence="2" id="KW-0732">Signal</keyword>
<organism evidence="3 4">
    <name type="scientific">Arthrobotrys conoides</name>
    <dbReference type="NCBI Taxonomy" id="74498"/>
    <lineage>
        <taxon>Eukaryota</taxon>
        <taxon>Fungi</taxon>
        <taxon>Dikarya</taxon>
        <taxon>Ascomycota</taxon>
        <taxon>Pezizomycotina</taxon>
        <taxon>Orbiliomycetes</taxon>
        <taxon>Orbiliales</taxon>
        <taxon>Orbiliaceae</taxon>
        <taxon>Arthrobotrys</taxon>
    </lineage>
</organism>
<dbReference type="Proteomes" id="UP001307849">
    <property type="component" value="Unassembled WGS sequence"/>
</dbReference>
<feature type="compositionally biased region" description="Polar residues" evidence="1">
    <location>
        <begin position="250"/>
        <end position="259"/>
    </location>
</feature>
<sequence>MTRFKFCTTAVIWLSVLHPTLIDARWVLIEEWGVELRHRVDVENGNVETYNHTINSALKIWDVDKSWTNQECINDVVIDDHTSVRNIVYFTGNPSPLFPYILSEIEIHDGNNCNDENHLTVAFPTERGEEPELYGPREHGDEEGGLLEENDIVEEEEEEEEVQPQNPTWAPNDIKNILDATTIVENDFEQNPEQFDSDEVESMANVNEEIWGPEADLIIPDANTLPQGQYIPTIIVEEEYQNLDTGPDQGGQSQNNLQKRSPLPPPNSESSEEPENPQDLPGFILPGQGFIDVGTVEAPLNAGNNPNGLGQLPMPNFLTNPRPQEQDGFSDVTTIGPVDFGFDGTQMEQLGSPGLNPLATQDVFDLEPLVMESRDVPFEGEDEEPTFKINLHQYGLRFRKDTSIKLISDLNQWYRIPAGGIQIEGNSPEEIPVTKV</sequence>
<comment type="caution">
    <text evidence="3">The sequence shown here is derived from an EMBL/GenBank/DDBJ whole genome shotgun (WGS) entry which is preliminary data.</text>
</comment>
<dbReference type="EMBL" id="JAVHJM010000009">
    <property type="protein sequence ID" value="KAK6506223.1"/>
    <property type="molecule type" value="Genomic_DNA"/>
</dbReference>
<evidence type="ECO:0000313" key="3">
    <source>
        <dbReference type="EMBL" id="KAK6506223.1"/>
    </source>
</evidence>
<gene>
    <name evidence="3" type="ORF">TWF506_011142</name>
</gene>
<protein>
    <submittedName>
        <fullName evidence="3">Uncharacterized protein</fullName>
    </submittedName>
</protein>